<feature type="domain" description="HTH cro/C1-type" evidence="2">
    <location>
        <begin position="11"/>
        <end position="65"/>
    </location>
</feature>
<sequence>MDVTQRLAHNLRRLRQQKGWSQEEFAFRADIHRTYVSDLERGARNPTITVVDRLAMALDVKLGELLD</sequence>
<accession>A0A0S3EWH9</accession>
<dbReference type="STRING" id="1332080.ATN00_05115"/>
<name>A0A0S3EWH9_9SPHN</name>
<dbReference type="PANTHER" id="PTHR46797">
    <property type="entry name" value="HTH-TYPE TRANSCRIPTIONAL REGULATOR"/>
    <property type="match status" value="1"/>
</dbReference>
<gene>
    <name evidence="3" type="ORF">ATN00_05115</name>
</gene>
<evidence type="ECO:0000313" key="4">
    <source>
        <dbReference type="Proteomes" id="UP000056968"/>
    </source>
</evidence>
<reference evidence="3 4" key="1">
    <citation type="submission" date="2015-11" db="EMBL/GenBank/DDBJ databases">
        <title>A Two-component Flavoprotein Monooxygenase System MeaXY Responsible for para-Hydroxylation of 2-Methyl-6-ethylaniline and 2,6-Diethylaniline in Sphingobium baderi DE-13.</title>
        <authorList>
            <person name="Cheng M."/>
            <person name="Meng Q."/>
            <person name="Yang Y."/>
            <person name="Chu C."/>
            <person name="Yan X."/>
            <person name="He J."/>
            <person name="Li S."/>
        </authorList>
    </citation>
    <scope>NUCLEOTIDE SEQUENCE [LARGE SCALE GENOMIC DNA]</scope>
    <source>
        <strain evidence="3 4">DE-13</strain>
    </source>
</reference>
<organism evidence="3 4">
    <name type="scientific">Sphingobium baderi</name>
    <dbReference type="NCBI Taxonomy" id="1332080"/>
    <lineage>
        <taxon>Bacteria</taxon>
        <taxon>Pseudomonadati</taxon>
        <taxon>Pseudomonadota</taxon>
        <taxon>Alphaproteobacteria</taxon>
        <taxon>Sphingomonadales</taxon>
        <taxon>Sphingomonadaceae</taxon>
        <taxon>Sphingobium</taxon>
    </lineage>
</organism>
<dbReference type="GO" id="GO:0005829">
    <property type="term" value="C:cytosol"/>
    <property type="evidence" value="ECO:0007669"/>
    <property type="project" value="TreeGrafter"/>
</dbReference>
<dbReference type="KEGG" id="sbd:ATN00_05115"/>
<dbReference type="EMBL" id="CP013264">
    <property type="protein sequence ID" value="ALR19782.1"/>
    <property type="molecule type" value="Genomic_DNA"/>
</dbReference>
<dbReference type="Proteomes" id="UP000056968">
    <property type="component" value="Chromosome"/>
</dbReference>
<dbReference type="OrthoDB" id="9815697at2"/>
<dbReference type="SUPFAM" id="SSF47413">
    <property type="entry name" value="lambda repressor-like DNA-binding domains"/>
    <property type="match status" value="1"/>
</dbReference>
<dbReference type="PROSITE" id="PS50943">
    <property type="entry name" value="HTH_CROC1"/>
    <property type="match status" value="1"/>
</dbReference>
<keyword evidence="4" id="KW-1185">Reference proteome</keyword>
<dbReference type="GO" id="GO:0003677">
    <property type="term" value="F:DNA binding"/>
    <property type="evidence" value="ECO:0007669"/>
    <property type="project" value="UniProtKB-KW"/>
</dbReference>
<dbReference type="CDD" id="cd00093">
    <property type="entry name" value="HTH_XRE"/>
    <property type="match status" value="1"/>
</dbReference>
<keyword evidence="1" id="KW-0238">DNA-binding</keyword>
<proteinExistence type="predicted"/>
<dbReference type="InterPro" id="IPR010982">
    <property type="entry name" value="Lambda_DNA-bd_dom_sf"/>
</dbReference>
<dbReference type="RefSeq" id="WP_062062908.1">
    <property type="nucleotide sequence ID" value="NZ_CP013264.1"/>
</dbReference>
<dbReference type="SMART" id="SM00530">
    <property type="entry name" value="HTH_XRE"/>
    <property type="match status" value="1"/>
</dbReference>
<dbReference type="AlphaFoldDB" id="A0A0S3EWH9"/>
<dbReference type="InterPro" id="IPR001387">
    <property type="entry name" value="Cro/C1-type_HTH"/>
</dbReference>
<dbReference type="InterPro" id="IPR050807">
    <property type="entry name" value="TransReg_Diox_bact_type"/>
</dbReference>
<dbReference type="PANTHER" id="PTHR46797:SF1">
    <property type="entry name" value="METHYLPHOSPHONATE SYNTHASE"/>
    <property type="match status" value="1"/>
</dbReference>
<evidence type="ECO:0000259" key="2">
    <source>
        <dbReference type="PROSITE" id="PS50943"/>
    </source>
</evidence>
<evidence type="ECO:0000256" key="1">
    <source>
        <dbReference type="ARBA" id="ARBA00023125"/>
    </source>
</evidence>
<evidence type="ECO:0000313" key="3">
    <source>
        <dbReference type="EMBL" id="ALR19782.1"/>
    </source>
</evidence>
<dbReference type="GO" id="GO:0003700">
    <property type="term" value="F:DNA-binding transcription factor activity"/>
    <property type="evidence" value="ECO:0007669"/>
    <property type="project" value="TreeGrafter"/>
</dbReference>
<dbReference type="Pfam" id="PF01381">
    <property type="entry name" value="HTH_3"/>
    <property type="match status" value="1"/>
</dbReference>
<dbReference type="Gene3D" id="1.10.260.40">
    <property type="entry name" value="lambda repressor-like DNA-binding domains"/>
    <property type="match status" value="1"/>
</dbReference>
<protein>
    <submittedName>
        <fullName evidence="3">Transcriptional regulator</fullName>
    </submittedName>
</protein>